<evidence type="ECO:0000259" key="1">
    <source>
        <dbReference type="PROSITE" id="PS50164"/>
    </source>
</evidence>
<accession>A0A4Y5FHG9</accession>
<dbReference type="PROSITE" id="PS50164">
    <property type="entry name" value="GIY_YIG"/>
    <property type="match status" value="1"/>
</dbReference>
<reference evidence="2 3" key="1">
    <citation type="submission" date="2019-02" db="EMBL/GenBank/DDBJ databases">
        <title>Isolation of virulent Lactobacillus brevis phages.</title>
        <authorList>
            <person name="Feyereisen M."/>
            <person name="Mahony J."/>
            <person name="O'Sullivan T."/>
            <person name="van Sinderen D."/>
        </authorList>
    </citation>
    <scope>NUCLEOTIDE SEQUENCE [LARGE SCALE GENOMIC DNA]</scope>
</reference>
<name>A0A4Y5FHG9_9CAUD</name>
<evidence type="ECO:0000313" key="2">
    <source>
        <dbReference type="EMBL" id="QBJ03444.1"/>
    </source>
</evidence>
<gene>
    <name evidence="2" type="ORF">B521_0094</name>
</gene>
<dbReference type="Pfam" id="PF01541">
    <property type="entry name" value="GIY-YIG"/>
    <property type="match status" value="1"/>
</dbReference>
<keyword evidence="3" id="KW-1185">Reference proteome</keyword>
<dbReference type="InterPro" id="IPR000305">
    <property type="entry name" value="GIY-YIG_endonuc"/>
</dbReference>
<proteinExistence type="predicted"/>
<dbReference type="EMBL" id="MK504443">
    <property type="protein sequence ID" value="QBJ03444.1"/>
    <property type="molecule type" value="Genomic_DNA"/>
</dbReference>
<organism evidence="2 3">
    <name type="scientific">Lactobacillus phage 521B</name>
    <dbReference type="NCBI Taxonomy" id="2510942"/>
    <lineage>
        <taxon>Viruses</taxon>
        <taxon>Duplodnaviria</taxon>
        <taxon>Heunggongvirae</taxon>
        <taxon>Uroviricota</taxon>
        <taxon>Caudoviricetes</taxon>
        <taxon>Herelleviridae</taxon>
        <taxon>Tybeckvirus</taxon>
        <taxon>Tybeckvirus tv521B</taxon>
    </lineage>
</organism>
<sequence length="270" mass="32140">MFKITSRFYVIYGDGIPIYVGYTNRTVKQRFREHKEDKDFSDYEVRVEELKEEKLVYEFTWDYSQTCKNADEVSLREGRLVQKYNTQNSIYQKADAGGQTWASEKWFVKSNKDNPKFRGMSGTQIKGRIKTEKEVQVDIGSFVNHMQPQYQTDIGNFVNNMKPQYQTDIGSFVNHMQPQYQVDIDSFVSRMKPQYQTDIGNFVNNMKYQYQKDIQDFVSNMKPQYQTDIGNFVNNMKYQYQTDIQDFVSHMKPQYQTDIGNFVNNMKERK</sequence>
<evidence type="ECO:0000313" key="3">
    <source>
        <dbReference type="Proteomes" id="UP000308874"/>
    </source>
</evidence>
<dbReference type="Proteomes" id="UP000308874">
    <property type="component" value="Segment"/>
</dbReference>
<protein>
    <recommendedName>
        <fullName evidence="1">GIY-YIG domain-containing protein</fullName>
    </recommendedName>
</protein>
<feature type="domain" description="GIY-YIG" evidence="1">
    <location>
        <begin position="4"/>
        <end position="90"/>
    </location>
</feature>